<dbReference type="FunFam" id="3.30.565.10:FF:000013">
    <property type="entry name" value="Two-component sensor histidine kinase"/>
    <property type="match status" value="1"/>
</dbReference>
<dbReference type="PROSITE" id="PS50109">
    <property type="entry name" value="HIS_KIN"/>
    <property type="match status" value="1"/>
</dbReference>
<evidence type="ECO:0000256" key="1">
    <source>
        <dbReference type="ARBA" id="ARBA00000085"/>
    </source>
</evidence>
<dbReference type="SUPFAM" id="SSF158472">
    <property type="entry name" value="HAMP domain-like"/>
    <property type="match status" value="1"/>
</dbReference>
<dbReference type="Pfam" id="PF02518">
    <property type="entry name" value="HATPase_c"/>
    <property type="match status" value="1"/>
</dbReference>
<evidence type="ECO:0000313" key="20">
    <source>
        <dbReference type="Proteomes" id="UP001284901"/>
    </source>
</evidence>
<evidence type="ECO:0000256" key="9">
    <source>
        <dbReference type="ARBA" id="ARBA00022840"/>
    </source>
</evidence>
<dbReference type="InterPro" id="IPR003660">
    <property type="entry name" value="HAMP_dom"/>
</dbReference>
<dbReference type="Proteomes" id="UP001288320">
    <property type="component" value="Unassembled WGS sequence"/>
</dbReference>
<keyword evidence="11" id="KW-0902">Two-component regulatory system</keyword>
<dbReference type="GO" id="GO:0005886">
    <property type="term" value="C:plasma membrane"/>
    <property type="evidence" value="ECO:0007669"/>
    <property type="project" value="UniProtKB-SubCell"/>
</dbReference>
<evidence type="ECO:0000256" key="2">
    <source>
        <dbReference type="ARBA" id="ARBA00004236"/>
    </source>
</evidence>
<feature type="region of interest" description="Disordered" evidence="14">
    <location>
        <begin position="581"/>
        <end position="630"/>
    </location>
</feature>
<dbReference type="Pfam" id="PF00672">
    <property type="entry name" value="HAMP"/>
    <property type="match status" value="1"/>
</dbReference>
<dbReference type="InterPro" id="IPR004358">
    <property type="entry name" value="Sig_transdc_His_kin-like_C"/>
</dbReference>
<dbReference type="SMART" id="SM00387">
    <property type="entry name" value="HATPase_c"/>
    <property type="match status" value="1"/>
</dbReference>
<dbReference type="RefSeq" id="WP_257960158.1">
    <property type="nucleotide sequence ID" value="NZ_CAUPFC010000019.1"/>
</dbReference>
<dbReference type="Gene3D" id="3.30.565.10">
    <property type="entry name" value="Histidine kinase-like ATPase, C-terminal domain"/>
    <property type="match status" value="1"/>
</dbReference>
<keyword evidence="10 15" id="KW-1133">Transmembrane helix</keyword>
<evidence type="ECO:0000313" key="19">
    <source>
        <dbReference type="EMBL" id="MDY5146032.1"/>
    </source>
</evidence>
<feature type="compositionally biased region" description="Low complexity" evidence="14">
    <location>
        <begin position="581"/>
        <end position="594"/>
    </location>
</feature>
<dbReference type="InterPro" id="IPR050736">
    <property type="entry name" value="Sensor_HK_Regulatory"/>
</dbReference>
<dbReference type="InterPro" id="IPR003594">
    <property type="entry name" value="HATPase_dom"/>
</dbReference>
<protein>
    <recommendedName>
        <fullName evidence="13">Sensor histidine kinase MtrB</fullName>
        <ecNumber evidence="3">2.7.13.3</ecNumber>
    </recommendedName>
</protein>
<evidence type="ECO:0000256" key="12">
    <source>
        <dbReference type="ARBA" id="ARBA00023136"/>
    </source>
</evidence>
<dbReference type="CDD" id="cd06225">
    <property type="entry name" value="HAMP"/>
    <property type="match status" value="1"/>
</dbReference>
<dbReference type="Proteomes" id="UP001284901">
    <property type="component" value="Unassembled WGS sequence"/>
</dbReference>
<dbReference type="SUPFAM" id="SSF47384">
    <property type="entry name" value="Homodimeric domain of signal transducing histidine kinase"/>
    <property type="match status" value="1"/>
</dbReference>
<proteinExistence type="predicted"/>
<keyword evidence="12 15" id="KW-0472">Membrane</keyword>
<dbReference type="PROSITE" id="PS50885">
    <property type="entry name" value="HAMP"/>
    <property type="match status" value="1"/>
</dbReference>
<dbReference type="GeneID" id="92814592"/>
<keyword evidence="8 18" id="KW-0418">Kinase</keyword>
<dbReference type="EC" id="2.7.13.3" evidence="3"/>
<reference evidence="18 20" key="1">
    <citation type="submission" date="2023-10" db="EMBL/GenBank/DDBJ databases">
        <title>Whole Genome based description of the genera Actinobaculum and Actinotignum reveals a complex phylogenetic relationship within the species included in the genus Actinotignum.</title>
        <authorList>
            <person name="Jensen C.S."/>
            <person name="Dargis R."/>
            <person name="Kemp M."/>
            <person name="Christensen J.J."/>
        </authorList>
    </citation>
    <scope>NUCLEOTIDE SEQUENCE</scope>
    <source>
        <strain evidence="19 20">SLA_B089</strain>
        <strain evidence="18">SLA_B245</strain>
    </source>
</reference>
<dbReference type="AlphaFoldDB" id="A0AAW9HKU1"/>
<keyword evidence="5" id="KW-0808">Transferase</keyword>
<feature type="compositionally biased region" description="Low complexity" evidence="14">
    <location>
        <begin position="608"/>
        <end position="630"/>
    </location>
</feature>
<dbReference type="SMART" id="SM00304">
    <property type="entry name" value="HAMP"/>
    <property type="match status" value="1"/>
</dbReference>
<keyword evidence="6 15" id="KW-0812">Transmembrane</keyword>
<dbReference type="InterPro" id="IPR036890">
    <property type="entry name" value="HATPase_C_sf"/>
</dbReference>
<dbReference type="Gene3D" id="6.10.340.10">
    <property type="match status" value="1"/>
</dbReference>
<feature type="domain" description="Histidine kinase" evidence="16">
    <location>
        <begin position="304"/>
        <end position="520"/>
    </location>
</feature>
<comment type="catalytic activity">
    <reaction evidence="1">
        <text>ATP + protein L-histidine = ADP + protein N-phospho-L-histidine.</text>
        <dbReference type="EC" id="2.7.13.3"/>
    </reaction>
</comment>
<evidence type="ECO:0000256" key="15">
    <source>
        <dbReference type="SAM" id="Phobius"/>
    </source>
</evidence>
<evidence type="ECO:0000313" key="18">
    <source>
        <dbReference type="EMBL" id="MDY5140666.1"/>
    </source>
</evidence>
<comment type="subcellular location">
    <subcellularLocation>
        <location evidence="2">Cell membrane</location>
    </subcellularLocation>
</comment>
<dbReference type="EMBL" id="JAWNFV010000008">
    <property type="protein sequence ID" value="MDY5140666.1"/>
    <property type="molecule type" value="Genomic_DNA"/>
</dbReference>
<gene>
    <name evidence="18" type="primary">mtrB</name>
    <name evidence="18" type="ORF">R6G74_04985</name>
    <name evidence="19" type="ORF">R6P33_03190</name>
</gene>
<dbReference type="Pfam" id="PF00512">
    <property type="entry name" value="HisKA"/>
    <property type="match status" value="1"/>
</dbReference>
<name>A0AAW9HKU1_9ACTO</name>
<dbReference type="SMART" id="SM00388">
    <property type="entry name" value="HisKA"/>
    <property type="match status" value="1"/>
</dbReference>
<evidence type="ECO:0000256" key="13">
    <source>
        <dbReference type="ARBA" id="ARBA00035305"/>
    </source>
</evidence>
<dbReference type="CDD" id="cd00082">
    <property type="entry name" value="HisKA"/>
    <property type="match status" value="1"/>
</dbReference>
<evidence type="ECO:0000256" key="14">
    <source>
        <dbReference type="SAM" id="MobiDB-lite"/>
    </source>
</evidence>
<accession>A0AAW9HKU1</accession>
<dbReference type="NCBIfam" id="NF040691">
    <property type="entry name" value="MtrAB_MtrB"/>
    <property type="match status" value="1"/>
</dbReference>
<evidence type="ECO:0000256" key="6">
    <source>
        <dbReference type="ARBA" id="ARBA00022692"/>
    </source>
</evidence>
<evidence type="ECO:0000256" key="10">
    <source>
        <dbReference type="ARBA" id="ARBA00022989"/>
    </source>
</evidence>
<evidence type="ECO:0000256" key="5">
    <source>
        <dbReference type="ARBA" id="ARBA00022679"/>
    </source>
</evidence>
<dbReference type="InterPro" id="IPR036097">
    <property type="entry name" value="HisK_dim/P_sf"/>
</dbReference>
<dbReference type="InterPro" id="IPR003661">
    <property type="entry name" value="HisK_dim/P_dom"/>
</dbReference>
<dbReference type="PRINTS" id="PR00344">
    <property type="entry name" value="BCTRLSENSOR"/>
</dbReference>
<keyword evidence="4" id="KW-0597">Phosphoprotein</keyword>
<dbReference type="GO" id="GO:0005524">
    <property type="term" value="F:ATP binding"/>
    <property type="evidence" value="ECO:0007669"/>
    <property type="project" value="UniProtKB-KW"/>
</dbReference>
<evidence type="ECO:0000256" key="7">
    <source>
        <dbReference type="ARBA" id="ARBA00022741"/>
    </source>
</evidence>
<feature type="domain" description="HAMP" evidence="17">
    <location>
        <begin position="237"/>
        <end position="289"/>
    </location>
</feature>
<comment type="caution">
    <text evidence="18">The sequence shown here is derived from an EMBL/GenBank/DDBJ whole genome shotgun (WGS) entry which is preliminary data.</text>
</comment>
<feature type="transmembrane region" description="Helical" evidence="15">
    <location>
        <begin position="37"/>
        <end position="57"/>
    </location>
</feature>
<evidence type="ECO:0000259" key="17">
    <source>
        <dbReference type="PROSITE" id="PS50885"/>
    </source>
</evidence>
<dbReference type="InterPro" id="IPR005467">
    <property type="entry name" value="His_kinase_dom"/>
</dbReference>
<dbReference type="GO" id="GO:0000155">
    <property type="term" value="F:phosphorelay sensor kinase activity"/>
    <property type="evidence" value="ECO:0007669"/>
    <property type="project" value="InterPro"/>
</dbReference>
<evidence type="ECO:0000259" key="16">
    <source>
        <dbReference type="PROSITE" id="PS50109"/>
    </source>
</evidence>
<evidence type="ECO:0000256" key="11">
    <source>
        <dbReference type="ARBA" id="ARBA00023012"/>
    </source>
</evidence>
<dbReference type="EMBL" id="JAWNFY010000006">
    <property type="protein sequence ID" value="MDY5146032.1"/>
    <property type="molecule type" value="Genomic_DNA"/>
</dbReference>
<evidence type="ECO:0000313" key="21">
    <source>
        <dbReference type="Proteomes" id="UP001288320"/>
    </source>
</evidence>
<keyword evidence="20" id="KW-1185">Reference proteome</keyword>
<evidence type="ECO:0000256" key="4">
    <source>
        <dbReference type="ARBA" id="ARBA00022553"/>
    </source>
</evidence>
<dbReference type="InterPro" id="IPR047669">
    <property type="entry name" value="MtrAB_MtrB"/>
</dbReference>
<keyword evidence="9" id="KW-0067">ATP-binding</keyword>
<dbReference type="Gene3D" id="1.10.287.130">
    <property type="match status" value="1"/>
</dbReference>
<keyword evidence="7" id="KW-0547">Nucleotide-binding</keyword>
<evidence type="ECO:0000256" key="8">
    <source>
        <dbReference type="ARBA" id="ARBA00022777"/>
    </source>
</evidence>
<dbReference type="PANTHER" id="PTHR43711">
    <property type="entry name" value="TWO-COMPONENT HISTIDINE KINASE"/>
    <property type="match status" value="1"/>
</dbReference>
<dbReference type="PANTHER" id="PTHR43711:SF1">
    <property type="entry name" value="HISTIDINE KINASE 1"/>
    <property type="match status" value="1"/>
</dbReference>
<dbReference type="SUPFAM" id="SSF55874">
    <property type="entry name" value="ATPase domain of HSP90 chaperone/DNA topoisomerase II/histidine kinase"/>
    <property type="match status" value="1"/>
</dbReference>
<feature type="transmembrane region" description="Helical" evidence="15">
    <location>
        <begin position="216"/>
        <end position="240"/>
    </location>
</feature>
<organism evidence="18 21">
    <name type="scientific">Actinotignum timonense</name>
    <dbReference type="NCBI Taxonomy" id="1870995"/>
    <lineage>
        <taxon>Bacteria</taxon>
        <taxon>Bacillati</taxon>
        <taxon>Actinomycetota</taxon>
        <taxon>Actinomycetes</taxon>
        <taxon>Actinomycetales</taxon>
        <taxon>Actinomycetaceae</taxon>
        <taxon>Actinotignum</taxon>
    </lineage>
</organism>
<evidence type="ECO:0000256" key="3">
    <source>
        <dbReference type="ARBA" id="ARBA00012438"/>
    </source>
</evidence>
<sequence>MSQFSRRGYIHRSLGSMGRGALTSFSQSWRTSLNARVVSAIVAIGVLTSIVTAVIVANQTRSQLYERAVSAATEQFYGARSQAQYVFDSANAQTSGAVQEIANAQVRSQFEPIRGVVGTALIRSPGQNTGNYLVADVGAPTPATVMDVLTPELREAVQESSSPQWQAVAIAKGEEYTLPGILIGATVRLPNAGMYEFYTLYSLENEEVTVAQVSRVLMLATIALLTIVAVATGVLVNVVLKPVRAAAENARQLAGGAFDVRMDDRGEDELAQLGSAFNQMAESLQDQFTRLERLSQVQQNFVSAVSHELRTPVTTIRMAGQLIYDKRSELPSSLRRSAELQHSQLISLDTMLSDLLEISRFDAGSMVLETSKIDVVEIVRRVIISQAPLIEANGVPVTLSARGETVASVDSRRIERIVRNLVVNAVEHAEGGPVKVRVVGSDTAVAVEVSDRGIGLSPEQASHVFDRFWRADTSRVRKSGGTGLGLTIAREDALLHEGRLQATGELGVGSTFLLTVPRTQKAAFTPPLPLRVAAAEDWQDSGDIPIEIARADTTGSLPAVGTTGTIPAIRATAVAPVDASGGAAAASSPKNAVPGTGVSGTTTHTQSAPTGTIAPTGTAAPTGPAGKEDA</sequence>